<reference evidence="1" key="1">
    <citation type="submission" date="2021-03" db="UniProtKB">
        <authorList>
            <consortium name="EnsemblPlants"/>
        </authorList>
    </citation>
    <scope>IDENTIFICATION</scope>
</reference>
<dbReference type="AlphaFoldDB" id="A0A803QNU5"/>
<dbReference type="Gramene" id="evm.model.10.445">
    <property type="protein sequence ID" value="cds.evm.model.10.445"/>
    <property type="gene ID" value="evm.TU.10.445"/>
</dbReference>
<proteinExistence type="predicted"/>
<dbReference type="EnsemblPlants" id="evm.model.10.445">
    <property type="protein sequence ID" value="cds.evm.model.10.445"/>
    <property type="gene ID" value="evm.TU.10.445"/>
</dbReference>
<sequence length="132" mass="14244">MGIIKGLEAQVKSTQAFQKLVEDQVIAFKGETIPNISSHLGDDIEDFSNRVKTFNNSMDEYLQDYDGGVAAGDDEGEITVKEAEDAEDTKDAQVGDTQTLEVVDIPSVKDDSLPQAVLVALPTDPICNALNN</sequence>
<name>A0A803QNU5_CANSA</name>
<keyword evidence="2" id="KW-1185">Reference proteome</keyword>
<protein>
    <submittedName>
        <fullName evidence="1">Uncharacterized protein</fullName>
    </submittedName>
</protein>
<evidence type="ECO:0000313" key="1">
    <source>
        <dbReference type="EnsemblPlants" id="cds.evm.model.10.445"/>
    </source>
</evidence>
<dbReference type="EMBL" id="UZAU01000801">
    <property type="status" value="NOT_ANNOTATED_CDS"/>
    <property type="molecule type" value="Genomic_DNA"/>
</dbReference>
<accession>A0A803QNU5</accession>
<evidence type="ECO:0000313" key="2">
    <source>
        <dbReference type="Proteomes" id="UP000596661"/>
    </source>
</evidence>
<dbReference type="Proteomes" id="UP000596661">
    <property type="component" value="Unassembled WGS sequence"/>
</dbReference>
<organism evidence="1 2">
    <name type="scientific">Cannabis sativa</name>
    <name type="common">Hemp</name>
    <name type="synonym">Marijuana</name>
    <dbReference type="NCBI Taxonomy" id="3483"/>
    <lineage>
        <taxon>Eukaryota</taxon>
        <taxon>Viridiplantae</taxon>
        <taxon>Streptophyta</taxon>
        <taxon>Embryophyta</taxon>
        <taxon>Tracheophyta</taxon>
        <taxon>Spermatophyta</taxon>
        <taxon>Magnoliopsida</taxon>
        <taxon>eudicotyledons</taxon>
        <taxon>Gunneridae</taxon>
        <taxon>Pentapetalae</taxon>
        <taxon>rosids</taxon>
        <taxon>fabids</taxon>
        <taxon>Rosales</taxon>
        <taxon>Cannabaceae</taxon>
        <taxon>Cannabis</taxon>
    </lineage>
</organism>